<feature type="transmembrane region" description="Helical" evidence="3">
    <location>
        <begin position="70"/>
        <end position="92"/>
    </location>
</feature>
<keyword evidence="1" id="KW-0175">Coiled coil</keyword>
<feature type="transmembrane region" description="Helical" evidence="3">
    <location>
        <begin position="249"/>
        <end position="274"/>
    </location>
</feature>
<keyword evidence="5" id="KW-1185">Reference proteome</keyword>
<evidence type="ECO:0000256" key="1">
    <source>
        <dbReference type="SAM" id="Coils"/>
    </source>
</evidence>
<evidence type="ECO:0000313" key="4">
    <source>
        <dbReference type="EnsemblMetazoa" id="G24554.1:cds"/>
    </source>
</evidence>
<evidence type="ECO:0000313" key="5">
    <source>
        <dbReference type="Proteomes" id="UP000005408"/>
    </source>
</evidence>
<protein>
    <submittedName>
        <fullName evidence="4">Uncharacterized protein</fullName>
    </submittedName>
</protein>
<proteinExistence type="predicted"/>
<keyword evidence="3" id="KW-0812">Transmembrane</keyword>
<reference evidence="4" key="1">
    <citation type="submission" date="2022-08" db="UniProtKB">
        <authorList>
            <consortium name="EnsemblMetazoa"/>
        </authorList>
    </citation>
    <scope>IDENTIFICATION</scope>
    <source>
        <strain evidence="4">05x7-T-G4-1.051#20</strain>
    </source>
</reference>
<dbReference type="EnsemblMetazoa" id="G24554.1">
    <property type="protein sequence ID" value="G24554.1:cds"/>
    <property type="gene ID" value="G24554"/>
</dbReference>
<feature type="coiled-coil region" evidence="1">
    <location>
        <begin position="94"/>
        <end position="121"/>
    </location>
</feature>
<sequence length="756" mass="86866">MGKKGRKPGSSSSVQNKSKKSPTTSTHENSPDDWSPSASKSEASTENKSQRIDIKPLGKLPDGFLNEQKFYIQLVVLLVLQLISVPIVIILMKSDNVEKYIEAVERKVDSTQEKFFELDKKFTVAENKLSKLEKLLHEDQFTRLLDKEWEKRKVLLTNELEKKHAILNDTVDNTLKTLNERVHRFSNETKILRMETERLDAYVILKLDDLMLVQPYTKMVIFVDYNERNIILESPETEIGDIRRRTTEVLLEIGCLYIVVLLFAVGFAVFLGAYEKLVSKQHRTVHRTAPAEVMNGYTLESGPNKRLKKKDQSIIQCSSDLIEKLSRKNKEKGVGIISFNSSTQENHQRSFEAIDISSSLPVQAYVILKLDDLMLVQPYTKMVIFVDYNERNIILESPETEIGDIRRRTTEVLLEIGCLYIVVLLFAVGFAVFLGAYEKLVSKQHRTVHRTAPAEVMNGYTLESGPNKRLKKKDQAYVILKLDDLMLVQPYTKMVIFVDYNERNIILESPETEIGDIRRRTTEVLLEIGCLYIVVLLFAVGFAVFLGAYEKLVSKQHRTVHRTAPAEVMNGYTLESGPNKRLKKKDQSIIQCSSDLIEKLSRKNKEKGVGIISFNSSTQENHQRSFEAIDISSSLPVQAYVILKLDDLMLVQPYTKMVIFVDYNERNIILESPETEIGDIRRRTTEVLLEIGCDVFVVYYRDKNSKSLPRENLYNTSLYSIEKQTVLSRLRSRGRVFTVYDTFHPQQVQMLKNCLK</sequence>
<keyword evidence="3" id="KW-0472">Membrane</keyword>
<feature type="region of interest" description="Disordered" evidence="2">
    <location>
        <begin position="1"/>
        <end position="50"/>
    </location>
</feature>
<dbReference type="AlphaFoldDB" id="A0A8W8KQT6"/>
<organism evidence="4 5">
    <name type="scientific">Magallana gigas</name>
    <name type="common">Pacific oyster</name>
    <name type="synonym">Crassostrea gigas</name>
    <dbReference type="NCBI Taxonomy" id="29159"/>
    <lineage>
        <taxon>Eukaryota</taxon>
        <taxon>Metazoa</taxon>
        <taxon>Spiralia</taxon>
        <taxon>Lophotrochozoa</taxon>
        <taxon>Mollusca</taxon>
        <taxon>Bivalvia</taxon>
        <taxon>Autobranchia</taxon>
        <taxon>Pteriomorphia</taxon>
        <taxon>Ostreida</taxon>
        <taxon>Ostreoidea</taxon>
        <taxon>Ostreidae</taxon>
        <taxon>Magallana</taxon>
    </lineage>
</organism>
<evidence type="ECO:0000256" key="3">
    <source>
        <dbReference type="SAM" id="Phobius"/>
    </source>
</evidence>
<feature type="transmembrane region" description="Helical" evidence="3">
    <location>
        <begin position="524"/>
        <end position="549"/>
    </location>
</feature>
<keyword evidence="3" id="KW-1133">Transmembrane helix</keyword>
<name>A0A8W8KQT6_MAGGI</name>
<dbReference type="Proteomes" id="UP000005408">
    <property type="component" value="Unassembled WGS sequence"/>
</dbReference>
<evidence type="ECO:0000256" key="2">
    <source>
        <dbReference type="SAM" id="MobiDB-lite"/>
    </source>
</evidence>
<feature type="transmembrane region" description="Helical" evidence="3">
    <location>
        <begin position="412"/>
        <end position="437"/>
    </location>
</feature>
<accession>A0A8W8KQT6</accession>